<proteinExistence type="inferred from homology"/>
<comment type="similarity">
    <text evidence="5">Belongs to the STT3 family.</text>
</comment>
<evidence type="ECO:0000256" key="16">
    <source>
        <dbReference type="SAM" id="Phobius"/>
    </source>
</evidence>
<evidence type="ECO:0000256" key="15">
    <source>
        <dbReference type="ARBA" id="ARBA00048829"/>
    </source>
</evidence>
<dbReference type="RefSeq" id="XP_029234287.1">
    <property type="nucleotide sequence ID" value="XM_029385863.1"/>
</dbReference>
<feature type="domain" description="STT3/PglB/AglB core" evidence="18">
    <location>
        <begin position="608"/>
        <end position="663"/>
    </location>
</feature>
<feature type="transmembrane region" description="Helical" evidence="16">
    <location>
        <begin position="186"/>
        <end position="204"/>
    </location>
</feature>
<evidence type="ECO:0000256" key="13">
    <source>
        <dbReference type="ARBA" id="ARBA00023136"/>
    </source>
</evidence>
<dbReference type="AlphaFoldDB" id="A0A422MX14"/>
<evidence type="ECO:0000256" key="6">
    <source>
        <dbReference type="ARBA" id="ARBA00012605"/>
    </source>
</evidence>
<keyword evidence="7 19" id="KW-0328">Glycosyltransferase</keyword>
<evidence type="ECO:0000313" key="19">
    <source>
        <dbReference type="EMBL" id="RNE97756.1"/>
    </source>
</evidence>
<keyword evidence="13 16" id="KW-0472">Membrane</keyword>
<evidence type="ECO:0000256" key="1">
    <source>
        <dbReference type="ARBA" id="ARBA00001936"/>
    </source>
</evidence>
<dbReference type="InterPro" id="IPR048999">
    <property type="entry name" value="STT3-PglB_core"/>
</dbReference>
<evidence type="ECO:0000256" key="4">
    <source>
        <dbReference type="ARBA" id="ARBA00004922"/>
    </source>
</evidence>
<gene>
    <name evidence="19" type="ORF">TraAM80_09163</name>
</gene>
<comment type="pathway">
    <text evidence="4">Protein modification; protein glycosylation.</text>
</comment>
<evidence type="ECO:0000313" key="20">
    <source>
        <dbReference type="Proteomes" id="UP000283634"/>
    </source>
</evidence>
<keyword evidence="11" id="KW-0460">Magnesium</keyword>
<feature type="transmembrane region" description="Helical" evidence="16">
    <location>
        <begin position="413"/>
        <end position="434"/>
    </location>
</feature>
<dbReference type="OMA" id="TWYAIGT"/>
<keyword evidence="10" id="KW-0479">Metal-binding</keyword>
<dbReference type="GO" id="GO:0012505">
    <property type="term" value="C:endomembrane system"/>
    <property type="evidence" value="ECO:0007669"/>
    <property type="project" value="UniProtKB-SubCell"/>
</dbReference>
<organism evidence="19 20">
    <name type="scientific">Trypanosoma rangeli</name>
    <dbReference type="NCBI Taxonomy" id="5698"/>
    <lineage>
        <taxon>Eukaryota</taxon>
        <taxon>Discoba</taxon>
        <taxon>Euglenozoa</taxon>
        <taxon>Kinetoplastea</taxon>
        <taxon>Metakinetoplastina</taxon>
        <taxon>Trypanosomatida</taxon>
        <taxon>Trypanosomatidae</taxon>
        <taxon>Trypanosoma</taxon>
        <taxon>Herpetosoma</taxon>
    </lineage>
</organism>
<comment type="cofactor">
    <cofactor evidence="1">
        <name>Mn(2+)</name>
        <dbReference type="ChEBI" id="CHEBI:29035"/>
    </cofactor>
</comment>
<feature type="domain" description="Oligosaccharyl transferase STT3 N-terminal" evidence="17">
    <location>
        <begin position="64"/>
        <end position="466"/>
    </location>
</feature>
<dbReference type="PANTHER" id="PTHR13872">
    <property type="entry name" value="DOLICHYL-DIPHOSPHOOLIGOSACCHARIDE--PROTEIN GLYCOSYLTRANSFERASE SUBUNIT"/>
    <property type="match status" value="1"/>
</dbReference>
<keyword evidence="9 16" id="KW-0812">Transmembrane</keyword>
<evidence type="ECO:0000259" key="17">
    <source>
        <dbReference type="Pfam" id="PF02516"/>
    </source>
</evidence>
<evidence type="ECO:0000256" key="9">
    <source>
        <dbReference type="ARBA" id="ARBA00022692"/>
    </source>
</evidence>
<feature type="transmembrane region" description="Helical" evidence="16">
    <location>
        <begin position="249"/>
        <end position="275"/>
    </location>
</feature>
<evidence type="ECO:0000256" key="14">
    <source>
        <dbReference type="ARBA" id="ARBA00023211"/>
    </source>
</evidence>
<dbReference type="GO" id="GO:0016020">
    <property type="term" value="C:membrane"/>
    <property type="evidence" value="ECO:0007669"/>
    <property type="project" value="InterPro"/>
</dbReference>
<comment type="caution">
    <text evidence="19">The sequence shown here is derived from an EMBL/GenBank/DDBJ whole genome shotgun (WGS) entry which is preliminary data.</text>
</comment>
<dbReference type="GO" id="GO:0004579">
    <property type="term" value="F:dolichyl-diphosphooligosaccharide-protein glycotransferase activity"/>
    <property type="evidence" value="ECO:0007669"/>
    <property type="project" value="UniProtKB-EC"/>
</dbReference>
<feature type="transmembrane region" description="Helical" evidence="16">
    <location>
        <begin position="53"/>
        <end position="72"/>
    </location>
</feature>
<feature type="transmembrane region" description="Helical" evidence="16">
    <location>
        <begin position="463"/>
        <end position="483"/>
    </location>
</feature>
<dbReference type="Pfam" id="PF02516">
    <property type="entry name" value="STT3"/>
    <property type="match status" value="1"/>
</dbReference>
<feature type="transmembrane region" description="Helical" evidence="16">
    <location>
        <begin position="536"/>
        <end position="554"/>
    </location>
</feature>
<dbReference type="PANTHER" id="PTHR13872:SF1">
    <property type="entry name" value="DOLICHYL-DIPHOSPHOOLIGOSACCHARIDE--PROTEIN GLYCOSYLTRANSFERASE SUBUNIT STT3B"/>
    <property type="match status" value="1"/>
</dbReference>
<dbReference type="GeneID" id="40333096"/>
<dbReference type="InterPro" id="IPR003674">
    <property type="entry name" value="Oligo_trans_STT3"/>
</dbReference>
<accession>A0A422MX14</accession>
<feature type="transmembrane region" description="Helical" evidence="16">
    <location>
        <begin position="287"/>
        <end position="306"/>
    </location>
</feature>
<comment type="subcellular location">
    <subcellularLocation>
        <location evidence="3">Endomembrane system</location>
        <topology evidence="3">Multi-pass membrane protein</topology>
    </subcellularLocation>
</comment>
<protein>
    <recommendedName>
        <fullName evidence="6">dolichyl-diphosphooligosaccharide--protein glycotransferase</fullName>
        <ecNumber evidence="6">2.4.99.18</ecNumber>
    </recommendedName>
</protein>
<keyword evidence="8 19" id="KW-0808">Transferase</keyword>
<evidence type="ECO:0000256" key="12">
    <source>
        <dbReference type="ARBA" id="ARBA00022989"/>
    </source>
</evidence>
<sequence>MKAKPSSGKKRGEEAAPPATAEAARMENAKAAAVTDVSAETVRFLNMLPVPSYFLRMVCLCVFSLIIVRATLEAYTIRLISVNLYGKVIHEFDPWFNFRASQYLDEHGWYAFFHWYDYMSWYPLGRPVGTTIYPGLQLTSVAIRRVLAMLGVNMTINDVCVYIPAWFGSISTILCALLAYESSRSFAGAAITASLFAIIPAHLIRSMAGEYDNECIAMAAMLLTFYLWVRSLRGPGSWPIGVLTGLAYGYMVSTWGGFIFVLNMVALHAAVCVLADWLRDRYDNNLLKAYSLFFVIGTAIATHVPPVGFTPFRSLEQLLALLVFIFMWALHFSEILRRRADVPIRSSRALQIRARVMVATCTALLLLAMLLAPQGYFGPLSSRVRALFVQHTRTGNPLVDSVAEHMPTSLDAFWAYLHICQLGSVIGFIVVLFACIARYSHAKSFLLLYFLVAYYFSTKMSRLLLLSGPVAAALTGNLLGSVIDLSLESLFLPPDDSEDAKKKQTKSRPKAQKEVGMDVDVYVIAAWKKMCRCRPLLAAGIIGILLAMCGHMVFTSGYREHCHAFAVSVSSPQIIVQAKLHTGEVVMVDDYYVSYLWLRNNTPADARILAWWDYGYQITGIGNRTSLADGNTWNHEHIATIGKMLTSPVADAHSLIRHLADYVLIWSGNRGDDLMKSPHMARIGNSVYRDICPEDDPLCSNFGFIGYDFSRPMPMMRRSLLYNLHSSEKSSETALRNRFRLVYRSRYGLVKIYKVMNVSAESKAWVMDPKNRKCDAPGSWLCAGQYPPAKEIQKMLAKRIDYGQLEDFNRGKRDDAYYRAYMHRIRNERH</sequence>
<keyword evidence="12 16" id="KW-1133">Transmembrane helix</keyword>
<feature type="transmembrane region" description="Helical" evidence="16">
    <location>
        <begin position="441"/>
        <end position="457"/>
    </location>
</feature>
<feature type="transmembrane region" description="Helical" evidence="16">
    <location>
        <begin position="318"/>
        <end position="336"/>
    </location>
</feature>
<comment type="catalytic activity">
    <reaction evidence="15">
        <text>a di-trans,poly-cis-dolichyl diphosphooligosaccharide + L-asparaginyl-[protein] = N(4)-(oligosaccharide-(1-&gt;4)-N-acetyl-beta-D-glucosaminyl-(1-&gt;4)-N-acetyl-beta-D-glucosaminyl)-L-asparaginyl-[protein] + a di-trans,poly-cis-dolichyl diphosphate + H(+)</text>
        <dbReference type="Rhea" id="RHEA:22980"/>
        <dbReference type="Rhea" id="RHEA-COMP:12804"/>
        <dbReference type="Rhea" id="RHEA-COMP:12805"/>
        <dbReference type="Rhea" id="RHEA-COMP:19506"/>
        <dbReference type="Rhea" id="RHEA-COMP:19509"/>
        <dbReference type="ChEBI" id="CHEBI:15378"/>
        <dbReference type="ChEBI" id="CHEBI:50347"/>
        <dbReference type="ChEBI" id="CHEBI:57497"/>
        <dbReference type="ChEBI" id="CHEBI:57570"/>
        <dbReference type="ChEBI" id="CHEBI:132529"/>
        <dbReference type="EC" id="2.4.99.18"/>
    </reaction>
</comment>
<dbReference type="EC" id="2.4.99.18" evidence="6"/>
<feature type="transmembrane region" description="Helical" evidence="16">
    <location>
        <begin position="159"/>
        <end position="180"/>
    </location>
</feature>
<dbReference type="FunFam" id="3.40.50.12610:FF:000003">
    <property type="entry name" value="Oligosaccharyl transferase-like protein"/>
    <property type="match status" value="1"/>
</dbReference>
<keyword evidence="14" id="KW-0464">Manganese</keyword>
<dbReference type="InterPro" id="IPR048307">
    <property type="entry name" value="STT3_N"/>
</dbReference>
<dbReference type="Gene3D" id="3.40.50.12610">
    <property type="match status" value="1"/>
</dbReference>
<evidence type="ECO:0000256" key="7">
    <source>
        <dbReference type="ARBA" id="ARBA00022676"/>
    </source>
</evidence>
<evidence type="ECO:0000256" key="10">
    <source>
        <dbReference type="ARBA" id="ARBA00022723"/>
    </source>
</evidence>
<evidence type="ECO:0000256" key="11">
    <source>
        <dbReference type="ARBA" id="ARBA00022842"/>
    </source>
</evidence>
<evidence type="ECO:0000256" key="2">
    <source>
        <dbReference type="ARBA" id="ARBA00001946"/>
    </source>
</evidence>
<feature type="transmembrane region" description="Helical" evidence="16">
    <location>
        <begin position="356"/>
        <end position="377"/>
    </location>
</feature>
<keyword evidence="20" id="KW-1185">Reference proteome</keyword>
<evidence type="ECO:0000256" key="5">
    <source>
        <dbReference type="ARBA" id="ARBA00010810"/>
    </source>
</evidence>
<feature type="transmembrane region" description="Helical" evidence="16">
    <location>
        <begin position="211"/>
        <end position="229"/>
    </location>
</feature>
<dbReference type="GO" id="GO:0046872">
    <property type="term" value="F:metal ion binding"/>
    <property type="evidence" value="ECO:0007669"/>
    <property type="project" value="UniProtKB-KW"/>
</dbReference>
<evidence type="ECO:0000256" key="3">
    <source>
        <dbReference type="ARBA" id="ARBA00004127"/>
    </source>
</evidence>
<dbReference type="OrthoDB" id="10261066at2759"/>
<dbReference type="VEuPathDB" id="TriTrypDB:TRSC58_07119"/>
<evidence type="ECO:0000256" key="8">
    <source>
        <dbReference type="ARBA" id="ARBA00022679"/>
    </source>
</evidence>
<name>A0A422MX14_TRYRA</name>
<reference evidence="19 20" key="1">
    <citation type="journal article" date="2018" name="BMC Genomics">
        <title>Genomic comparison of Trypanosoma conorhini and Trypanosoma rangeli to Trypanosoma cruzi strains of high and low virulence.</title>
        <authorList>
            <person name="Bradwell K.R."/>
            <person name="Koparde V.N."/>
            <person name="Matveyev A.V."/>
            <person name="Serrano M.G."/>
            <person name="Alves J.M."/>
            <person name="Parikh H."/>
            <person name="Huang B."/>
            <person name="Lee V."/>
            <person name="Espinosa-Alvarez O."/>
            <person name="Ortiz P.A."/>
            <person name="Costa-Martins A.G."/>
            <person name="Teixeira M.M."/>
            <person name="Buck G.A."/>
        </authorList>
    </citation>
    <scope>NUCLEOTIDE SEQUENCE [LARGE SCALE GENOMIC DNA]</scope>
    <source>
        <strain evidence="19 20">AM80</strain>
    </source>
</reference>
<dbReference type="EMBL" id="MKGL01000527">
    <property type="protein sequence ID" value="RNE97756.1"/>
    <property type="molecule type" value="Genomic_DNA"/>
</dbReference>
<evidence type="ECO:0000259" key="18">
    <source>
        <dbReference type="Pfam" id="PF21436"/>
    </source>
</evidence>
<dbReference type="UniPathway" id="UPA00378"/>
<comment type="cofactor">
    <cofactor evidence="2">
        <name>Mg(2+)</name>
        <dbReference type="ChEBI" id="CHEBI:18420"/>
    </cofactor>
</comment>
<dbReference type="Proteomes" id="UP000283634">
    <property type="component" value="Unassembled WGS sequence"/>
</dbReference>
<dbReference type="Pfam" id="PF21436">
    <property type="entry name" value="STT3-PglB_core"/>
    <property type="match status" value="1"/>
</dbReference>